<evidence type="ECO:0000256" key="9">
    <source>
        <dbReference type="PIRSR" id="PIRSR602401-1"/>
    </source>
</evidence>
<reference evidence="11" key="1">
    <citation type="submission" date="2023-06" db="EMBL/GenBank/DDBJ databases">
        <authorList>
            <consortium name="Lawrence Berkeley National Laboratory"/>
            <person name="Ahrendt S."/>
            <person name="Sahu N."/>
            <person name="Indic B."/>
            <person name="Wong-Bajracharya J."/>
            <person name="Merenyi Z."/>
            <person name="Ke H.-M."/>
            <person name="Monk M."/>
            <person name="Kocsube S."/>
            <person name="Drula E."/>
            <person name="Lipzen A."/>
            <person name="Balint B."/>
            <person name="Henrissat B."/>
            <person name="Andreopoulos B."/>
            <person name="Martin F.M."/>
            <person name="Harder C.B."/>
            <person name="Rigling D."/>
            <person name="Ford K.L."/>
            <person name="Foster G.D."/>
            <person name="Pangilinan J."/>
            <person name="Papanicolaou A."/>
            <person name="Barry K."/>
            <person name="LaButti K."/>
            <person name="Viragh M."/>
            <person name="Koriabine M."/>
            <person name="Yan M."/>
            <person name="Riley R."/>
            <person name="Champramary S."/>
            <person name="Plett K.L."/>
            <person name="Tsai I.J."/>
            <person name="Slot J."/>
            <person name="Sipos G."/>
            <person name="Plett J."/>
            <person name="Nagy L.G."/>
            <person name="Grigoriev I.V."/>
        </authorList>
    </citation>
    <scope>NUCLEOTIDE SEQUENCE</scope>
    <source>
        <strain evidence="11">HWK02</strain>
    </source>
</reference>
<feature type="binding site" description="axial binding residue" evidence="9">
    <location>
        <position position="440"/>
    </location>
    <ligand>
        <name>heme</name>
        <dbReference type="ChEBI" id="CHEBI:30413"/>
    </ligand>
    <ligandPart>
        <name>Fe</name>
        <dbReference type="ChEBI" id="CHEBI:18248"/>
    </ligandPart>
</feature>
<dbReference type="InterPro" id="IPR001128">
    <property type="entry name" value="Cyt_P450"/>
</dbReference>
<keyword evidence="6 10" id="KW-0560">Oxidoreductase</keyword>
<sequence length="510" mass="56610">MALTVALLYGCAFFLAVLAFFRGRKSSILPPGPKGWPVIGNIFDMPKHSDWITYAEWGRKYGPICSVNLMGKRMMIVNDAKTLAELDRKGAIYSDRPRLEMVGELVGYANTIVLIRYNSRFRNCRKHISKMMGTISSIQKYLPVQEHETRRHLKRILADPEKLDESLRNCDHEGRRTSGSIILKVTYGIDVQEENDPFVELIESSNTNFGIATVPGAFLVDSFPALRHLPENWPGAGFKRLAKKWAKVFDNVVEVPFAFTKEQMEAGVAPPSFLSSALTDEDLSPSELLDIKHTAASLYGAGAGTTVSAQYAFYLAMLLYPDVQKKAQAEIDDVVGSDRLPGFADRENLPYVNAIVSEVLRWNNVAPIGFPHTATEDGVVGGYFVPKGSIIITNIWQILHDPEVYPDPFAFDPSRFIASPGKEVQRDPRHACFGYGRRYCAGSHLAEASLFICFAMSLAVFDITNAVENGMPIVPVYESTSGIVSHPKPFKYCIKPRSERASALVLADNS</sequence>
<dbReference type="GO" id="GO:0004497">
    <property type="term" value="F:monooxygenase activity"/>
    <property type="evidence" value="ECO:0007669"/>
    <property type="project" value="UniProtKB-KW"/>
</dbReference>
<dbReference type="AlphaFoldDB" id="A0AA39UP59"/>
<proteinExistence type="inferred from homology"/>
<organism evidence="11 12">
    <name type="scientific">Armillaria luteobubalina</name>
    <dbReference type="NCBI Taxonomy" id="153913"/>
    <lineage>
        <taxon>Eukaryota</taxon>
        <taxon>Fungi</taxon>
        <taxon>Dikarya</taxon>
        <taxon>Basidiomycota</taxon>
        <taxon>Agaricomycotina</taxon>
        <taxon>Agaricomycetes</taxon>
        <taxon>Agaricomycetidae</taxon>
        <taxon>Agaricales</taxon>
        <taxon>Marasmiineae</taxon>
        <taxon>Physalacriaceae</taxon>
        <taxon>Armillaria</taxon>
    </lineage>
</organism>
<dbReference type="CDD" id="cd11065">
    <property type="entry name" value="CYP64-like"/>
    <property type="match status" value="1"/>
</dbReference>
<dbReference type="Proteomes" id="UP001175228">
    <property type="component" value="Unassembled WGS sequence"/>
</dbReference>
<dbReference type="PANTHER" id="PTHR46300:SF7">
    <property type="entry name" value="P450, PUTATIVE (EUROFUNG)-RELATED"/>
    <property type="match status" value="1"/>
</dbReference>
<name>A0AA39UP59_9AGAR</name>
<evidence type="ECO:0000256" key="7">
    <source>
        <dbReference type="ARBA" id="ARBA00023004"/>
    </source>
</evidence>
<accession>A0AA39UP59</accession>
<evidence type="ECO:0000256" key="6">
    <source>
        <dbReference type="ARBA" id="ARBA00023002"/>
    </source>
</evidence>
<dbReference type="InterPro" id="IPR036396">
    <property type="entry name" value="Cyt_P450_sf"/>
</dbReference>
<evidence type="ECO:0000256" key="1">
    <source>
        <dbReference type="ARBA" id="ARBA00001971"/>
    </source>
</evidence>
<evidence type="ECO:0000313" key="11">
    <source>
        <dbReference type="EMBL" id="KAK0496453.1"/>
    </source>
</evidence>
<dbReference type="InterPro" id="IPR017972">
    <property type="entry name" value="Cyt_P450_CS"/>
</dbReference>
<dbReference type="SUPFAM" id="SSF48264">
    <property type="entry name" value="Cytochrome P450"/>
    <property type="match status" value="1"/>
</dbReference>
<dbReference type="PRINTS" id="PR00385">
    <property type="entry name" value="P450"/>
</dbReference>
<keyword evidence="7 9" id="KW-0408">Iron</keyword>
<dbReference type="EMBL" id="JAUEPU010000015">
    <property type="protein sequence ID" value="KAK0496453.1"/>
    <property type="molecule type" value="Genomic_DNA"/>
</dbReference>
<evidence type="ECO:0000256" key="5">
    <source>
        <dbReference type="ARBA" id="ARBA00022723"/>
    </source>
</evidence>
<dbReference type="GO" id="GO:0016705">
    <property type="term" value="F:oxidoreductase activity, acting on paired donors, with incorporation or reduction of molecular oxygen"/>
    <property type="evidence" value="ECO:0007669"/>
    <property type="project" value="InterPro"/>
</dbReference>
<dbReference type="InterPro" id="IPR002401">
    <property type="entry name" value="Cyt_P450_E_grp-I"/>
</dbReference>
<evidence type="ECO:0000256" key="8">
    <source>
        <dbReference type="ARBA" id="ARBA00023033"/>
    </source>
</evidence>
<keyword evidence="5 9" id="KW-0479">Metal-binding</keyword>
<dbReference type="Pfam" id="PF00067">
    <property type="entry name" value="p450"/>
    <property type="match status" value="1"/>
</dbReference>
<keyword evidence="12" id="KW-1185">Reference proteome</keyword>
<dbReference type="GO" id="GO:0005506">
    <property type="term" value="F:iron ion binding"/>
    <property type="evidence" value="ECO:0007669"/>
    <property type="project" value="InterPro"/>
</dbReference>
<evidence type="ECO:0000256" key="2">
    <source>
        <dbReference type="ARBA" id="ARBA00005179"/>
    </source>
</evidence>
<dbReference type="PRINTS" id="PR00463">
    <property type="entry name" value="EP450I"/>
</dbReference>
<evidence type="ECO:0000256" key="3">
    <source>
        <dbReference type="ARBA" id="ARBA00010617"/>
    </source>
</evidence>
<evidence type="ECO:0000256" key="4">
    <source>
        <dbReference type="ARBA" id="ARBA00022617"/>
    </source>
</evidence>
<keyword evidence="8 10" id="KW-0503">Monooxygenase</keyword>
<dbReference type="GO" id="GO:0020037">
    <property type="term" value="F:heme binding"/>
    <property type="evidence" value="ECO:0007669"/>
    <property type="project" value="InterPro"/>
</dbReference>
<gene>
    <name evidence="11" type="ORF">EDD18DRAFT_1388771</name>
</gene>
<comment type="cofactor">
    <cofactor evidence="1 9">
        <name>heme</name>
        <dbReference type="ChEBI" id="CHEBI:30413"/>
    </cofactor>
</comment>
<dbReference type="Gene3D" id="1.10.630.10">
    <property type="entry name" value="Cytochrome P450"/>
    <property type="match status" value="1"/>
</dbReference>
<keyword evidence="4 9" id="KW-0349">Heme</keyword>
<evidence type="ECO:0000313" key="12">
    <source>
        <dbReference type="Proteomes" id="UP001175228"/>
    </source>
</evidence>
<dbReference type="InterPro" id="IPR050364">
    <property type="entry name" value="Cytochrome_P450_fung"/>
</dbReference>
<evidence type="ECO:0000256" key="10">
    <source>
        <dbReference type="RuleBase" id="RU000461"/>
    </source>
</evidence>
<protein>
    <submittedName>
        <fullName evidence="11">Cytochrome P450</fullName>
    </submittedName>
</protein>
<comment type="similarity">
    <text evidence="3 10">Belongs to the cytochrome P450 family.</text>
</comment>
<comment type="caution">
    <text evidence="11">The sequence shown here is derived from an EMBL/GenBank/DDBJ whole genome shotgun (WGS) entry which is preliminary data.</text>
</comment>
<comment type="pathway">
    <text evidence="2">Secondary metabolite biosynthesis.</text>
</comment>
<dbReference type="PANTHER" id="PTHR46300">
    <property type="entry name" value="P450, PUTATIVE (EUROFUNG)-RELATED-RELATED"/>
    <property type="match status" value="1"/>
</dbReference>
<dbReference type="PROSITE" id="PS00086">
    <property type="entry name" value="CYTOCHROME_P450"/>
    <property type="match status" value="1"/>
</dbReference>